<feature type="transmembrane region" description="Helical" evidence="8">
    <location>
        <begin position="63"/>
        <end position="83"/>
    </location>
</feature>
<evidence type="ECO:0000313" key="10">
    <source>
        <dbReference type="EMBL" id="EGP85600.1"/>
    </source>
</evidence>
<dbReference type="EMBL" id="CM001202">
    <property type="protein sequence ID" value="EGP85600.1"/>
    <property type="molecule type" value="Genomic_DNA"/>
</dbReference>
<dbReference type="PRINTS" id="PR00171">
    <property type="entry name" value="SUGRTRNSPORT"/>
</dbReference>
<dbReference type="InterPro" id="IPR003663">
    <property type="entry name" value="Sugar/inositol_transpt"/>
</dbReference>
<dbReference type="InterPro" id="IPR020846">
    <property type="entry name" value="MFS_dom"/>
</dbReference>
<dbReference type="PANTHER" id="PTHR48022:SF45">
    <property type="entry name" value="MAJOR FACILITATOR SUPERFAMILY (MFS) PROFILE DOMAIN-CONTAINING PROTEIN-RELATED"/>
    <property type="match status" value="1"/>
</dbReference>
<dbReference type="PROSITE" id="PS50850">
    <property type="entry name" value="MFS"/>
    <property type="match status" value="1"/>
</dbReference>
<dbReference type="InterPro" id="IPR005828">
    <property type="entry name" value="MFS_sugar_transport-like"/>
</dbReference>
<feature type="transmembrane region" description="Helical" evidence="8">
    <location>
        <begin position="120"/>
        <end position="139"/>
    </location>
</feature>
<feature type="transmembrane region" description="Helical" evidence="8">
    <location>
        <begin position="447"/>
        <end position="465"/>
    </location>
</feature>
<evidence type="ECO:0000256" key="7">
    <source>
        <dbReference type="RuleBase" id="RU003346"/>
    </source>
</evidence>
<feature type="transmembrane region" description="Helical" evidence="8">
    <location>
        <begin position="378"/>
        <end position="403"/>
    </location>
</feature>
<dbReference type="AlphaFoldDB" id="F9XF03"/>
<evidence type="ECO:0000313" key="11">
    <source>
        <dbReference type="Proteomes" id="UP000008062"/>
    </source>
</evidence>
<evidence type="ECO:0000256" key="5">
    <source>
        <dbReference type="ARBA" id="ARBA00022989"/>
    </source>
</evidence>
<dbReference type="HOGENOM" id="CLU_001265_30_3_1"/>
<dbReference type="Proteomes" id="UP000008062">
    <property type="component" value="Chromosome 7"/>
</dbReference>
<dbReference type="PROSITE" id="PS00216">
    <property type="entry name" value="SUGAR_TRANSPORT_1"/>
    <property type="match status" value="1"/>
</dbReference>
<dbReference type="OrthoDB" id="6612291at2759"/>
<evidence type="ECO:0000256" key="4">
    <source>
        <dbReference type="ARBA" id="ARBA00022692"/>
    </source>
</evidence>
<feature type="transmembrane region" description="Helical" evidence="8">
    <location>
        <begin position="424"/>
        <end position="441"/>
    </location>
</feature>
<dbReference type="eggNOG" id="KOG0254">
    <property type="taxonomic scope" value="Eukaryota"/>
</dbReference>
<evidence type="ECO:0000256" key="2">
    <source>
        <dbReference type="ARBA" id="ARBA00010992"/>
    </source>
</evidence>
<organism evidence="10 11">
    <name type="scientific">Zymoseptoria tritici (strain CBS 115943 / IPO323)</name>
    <name type="common">Speckled leaf blotch fungus</name>
    <name type="synonym">Septoria tritici</name>
    <dbReference type="NCBI Taxonomy" id="336722"/>
    <lineage>
        <taxon>Eukaryota</taxon>
        <taxon>Fungi</taxon>
        <taxon>Dikarya</taxon>
        <taxon>Ascomycota</taxon>
        <taxon>Pezizomycotina</taxon>
        <taxon>Dothideomycetes</taxon>
        <taxon>Dothideomycetidae</taxon>
        <taxon>Mycosphaerellales</taxon>
        <taxon>Mycosphaerellaceae</taxon>
        <taxon>Zymoseptoria</taxon>
    </lineage>
</organism>
<sequence>MTRSGKQLELMQTLLIALPSFVLFGWNQAGVGGLLSIESWLHTFPEIDVVHAHGQQKATKSTIQGTIVATCTLGALFGSLACASIGDILGRRKTVLLAAILTLIGEVLECTSFGLVQFTIGRFVVGLGVGALSTTVPVWQSECSRAKNRGQHVIVDGIFITIGFVLQVRPPRPHDCWINLGFYQLKRGSLSWRMPLALPAIISLVLIASVYLVPESPRWLASKGHVEHARNNLSKLRDEPVESFEIATEMNAIELTLESTKSAAKKRDLFKMGEDKALYRFLLCLAIQFFQQWCGSNLISSYSTIIFEQGLDLDHQTARILSGGCLTWKFLSSFVAFYTVDRFGRRKLFMFSGFGMSMCMTALAITNSFPRSNKPAQIASVLFVFLFNFFVPIGFLGCNYLYVTEVAPTRLRMPMASFSTANHWLWNFAVLMITPVAITELGYRYYILYAILGACIPAMVFFFYPETMGRSLDDMEKLFRDHDSVFGVVKASLTPQDPEVARLAEVTARKEYDNKIFDESETIERRA</sequence>
<gene>
    <name evidence="10" type="ORF">MYCGRDRAFT_73757</name>
</gene>
<reference evidence="10 11" key="1">
    <citation type="journal article" date="2011" name="PLoS Genet.">
        <title>Finished genome of the fungal wheat pathogen Mycosphaerella graminicola reveals dispensome structure, chromosome plasticity, and stealth pathogenesis.</title>
        <authorList>
            <person name="Goodwin S.B."/>
            <person name="Ben M'barek S."/>
            <person name="Dhillon B."/>
            <person name="Wittenberg A.H.J."/>
            <person name="Crane C.F."/>
            <person name="Hane J.K."/>
            <person name="Foster A.J."/>
            <person name="Van der Lee T.A.J."/>
            <person name="Grimwood J."/>
            <person name="Aerts A."/>
            <person name="Antoniw J."/>
            <person name="Bailey A."/>
            <person name="Bluhm B."/>
            <person name="Bowler J."/>
            <person name="Bristow J."/>
            <person name="van der Burgt A."/>
            <person name="Canto-Canche B."/>
            <person name="Churchill A.C.L."/>
            <person name="Conde-Ferraez L."/>
            <person name="Cools H.J."/>
            <person name="Coutinho P.M."/>
            <person name="Csukai M."/>
            <person name="Dehal P."/>
            <person name="De Wit P."/>
            <person name="Donzelli B."/>
            <person name="van de Geest H.C."/>
            <person name="van Ham R.C.H.J."/>
            <person name="Hammond-Kosack K.E."/>
            <person name="Henrissat B."/>
            <person name="Kilian A."/>
            <person name="Kobayashi A.K."/>
            <person name="Koopmann E."/>
            <person name="Kourmpetis Y."/>
            <person name="Kuzniar A."/>
            <person name="Lindquist E."/>
            <person name="Lombard V."/>
            <person name="Maliepaard C."/>
            <person name="Martins N."/>
            <person name="Mehrabi R."/>
            <person name="Nap J.P.H."/>
            <person name="Ponomarenko A."/>
            <person name="Rudd J.J."/>
            <person name="Salamov A."/>
            <person name="Schmutz J."/>
            <person name="Schouten H.J."/>
            <person name="Shapiro H."/>
            <person name="Stergiopoulos I."/>
            <person name="Torriani S.F.F."/>
            <person name="Tu H."/>
            <person name="de Vries R.P."/>
            <person name="Waalwijk C."/>
            <person name="Ware S.B."/>
            <person name="Wiebenga A."/>
            <person name="Zwiers L.-H."/>
            <person name="Oliver R.P."/>
            <person name="Grigoriev I.V."/>
            <person name="Kema G.H.J."/>
        </authorList>
    </citation>
    <scope>NUCLEOTIDE SEQUENCE [LARGE SCALE GENOMIC DNA]</scope>
    <source>
        <strain evidence="11">CBS 115943 / IPO323</strain>
    </source>
</reference>
<dbReference type="GO" id="GO:0016020">
    <property type="term" value="C:membrane"/>
    <property type="evidence" value="ECO:0007669"/>
    <property type="project" value="UniProtKB-SubCell"/>
</dbReference>
<feature type="domain" description="Major facilitator superfamily (MFS) profile" evidence="9">
    <location>
        <begin position="13"/>
        <end position="468"/>
    </location>
</feature>
<comment type="subcellular location">
    <subcellularLocation>
        <location evidence="1">Membrane</location>
        <topology evidence="1">Multi-pass membrane protein</topology>
    </subcellularLocation>
</comment>
<evidence type="ECO:0000256" key="6">
    <source>
        <dbReference type="ARBA" id="ARBA00023136"/>
    </source>
</evidence>
<evidence type="ECO:0000259" key="9">
    <source>
        <dbReference type="PROSITE" id="PS50850"/>
    </source>
</evidence>
<feature type="transmembrane region" description="Helical" evidence="8">
    <location>
        <begin position="348"/>
        <end position="366"/>
    </location>
</feature>
<evidence type="ECO:0000256" key="8">
    <source>
        <dbReference type="SAM" id="Phobius"/>
    </source>
</evidence>
<dbReference type="InterPro" id="IPR005829">
    <property type="entry name" value="Sugar_transporter_CS"/>
</dbReference>
<dbReference type="InterPro" id="IPR050360">
    <property type="entry name" value="MFS_Sugar_Transporters"/>
</dbReference>
<dbReference type="KEGG" id="ztr:MYCGRDRAFT_73757"/>
<dbReference type="SUPFAM" id="SSF103473">
    <property type="entry name" value="MFS general substrate transporter"/>
    <property type="match status" value="1"/>
</dbReference>
<dbReference type="OMA" id="LQCTSFQ"/>
<keyword evidence="6 8" id="KW-0472">Membrane</keyword>
<dbReference type="Pfam" id="PF00083">
    <property type="entry name" value="Sugar_tr"/>
    <property type="match status" value="1"/>
</dbReference>
<evidence type="ECO:0000256" key="3">
    <source>
        <dbReference type="ARBA" id="ARBA00022448"/>
    </source>
</evidence>
<dbReference type="RefSeq" id="XP_003850624.1">
    <property type="nucleotide sequence ID" value="XM_003850576.1"/>
</dbReference>
<keyword evidence="11" id="KW-1185">Reference proteome</keyword>
<feature type="transmembrane region" description="Helical" evidence="8">
    <location>
        <begin position="190"/>
        <end position="213"/>
    </location>
</feature>
<keyword evidence="4 8" id="KW-0812">Transmembrane</keyword>
<dbReference type="Gene3D" id="1.20.1250.20">
    <property type="entry name" value="MFS general substrate transporter like domains"/>
    <property type="match status" value="1"/>
</dbReference>
<dbReference type="InterPro" id="IPR036259">
    <property type="entry name" value="MFS_trans_sf"/>
</dbReference>
<dbReference type="InParanoid" id="F9XF03"/>
<accession>F9XF03</accession>
<feature type="transmembrane region" description="Helical" evidence="8">
    <location>
        <begin position="151"/>
        <end position="170"/>
    </location>
</feature>
<proteinExistence type="inferred from homology"/>
<dbReference type="FunFam" id="1.20.1250.20:FF:000090">
    <property type="entry name" value="MFS sugar transporter, putative"/>
    <property type="match status" value="1"/>
</dbReference>
<dbReference type="GO" id="GO:0005351">
    <property type="term" value="F:carbohydrate:proton symporter activity"/>
    <property type="evidence" value="ECO:0007669"/>
    <property type="project" value="TreeGrafter"/>
</dbReference>
<comment type="similarity">
    <text evidence="2 7">Belongs to the major facilitator superfamily. Sugar transporter (TC 2.A.1.1) family.</text>
</comment>
<keyword evidence="3 7" id="KW-0813">Transport</keyword>
<evidence type="ECO:0000256" key="1">
    <source>
        <dbReference type="ARBA" id="ARBA00004141"/>
    </source>
</evidence>
<dbReference type="NCBIfam" id="TIGR00879">
    <property type="entry name" value="SP"/>
    <property type="match status" value="1"/>
</dbReference>
<keyword evidence="5 8" id="KW-1133">Transmembrane helix</keyword>
<feature type="transmembrane region" description="Helical" evidence="8">
    <location>
        <begin position="95"/>
        <end position="114"/>
    </location>
</feature>
<protein>
    <recommendedName>
        <fullName evidence="9">Major facilitator superfamily (MFS) profile domain-containing protein</fullName>
    </recommendedName>
</protein>
<dbReference type="GeneID" id="13395350"/>
<name>F9XF03_ZYMTI</name>
<dbReference type="PANTHER" id="PTHR48022">
    <property type="entry name" value="PLASTIDIC GLUCOSE TRANSPORTER 4"/>
    <property type="match status" value="1"/>
</dbReference>